<feature type="compositionally biased region" description="Polar residues" evidence="1">
    <location>
        <begin position="13"/>
        <end position="34"/>
    </location>
</feature>
<gene>
    <name evidence="2" type="ORF">EW145_g8453</name>
</gene>
<reference evidence="2 3" key="1">
    <citation type="submission" date="2019-02" db="EMBL/GenBank/DDBJ databases">
        <title>Genome sequencing of the rare red list fungi Phellinidium pouzarii.</title>
        <authorList>
            <person name="Buettner E."/>
            <person name="Kellner H."/>
        </authorList>
    </citation>
    <scope>NUCLEOTIDE SEQUENCE [LARGE SCALE GENOMIC DNA]</scope>
    <source>
        <strain evidence="2 3">DSM 108285</strain>
    </source>
</reference>
<organism evidence="2 3">
    <name type="scientific">Phellinidium pouzarii</name>
    <dbReference type="NCBI Taxonomy" id="167371"/>
    <lineage>
        <taxon>Eukaryota</taxon>
        <taxon>Fungi</taxon>
        <taxon>Dikarya</taxon>
        <taxon>Basidiomycota</taxon>
        <taxon>Agaricomycotina</taxon>
        <taxon>Agaricomycetes</taxon>
        <taxon>Hymenochaetales</taxon>
        <taxon>Hymenochaetaceae</taxon>
        <taxon>Phellinidium</taxon>
    </lineage>
</organism>
<evidence type="ECO:0000313" key="3">
    <source>
        <dbReference type="Proteomes" id="UP000308199"/>
    </source>
</evidence>
<keyword evidence="3" id="KW-1185">Reference proteome</keyword>
<evidence type="ECO:0000256" key="1">
    <source>
        <dbReference type="SAM" id="MobiDB-lite"/>
    </source>
</evidence>
<protein>
    <submittedName>
        <fullName evidence="2">Uncharacterized protein</fullName>
    </submittedName>
</protein>
<comment type="caution">
    <text evidence="2">The sequence shown here is derived from an EMBL/GenBank/DDBJ whole genome shotgun (WGS) entry which is preliminary data.</text>
</comment>
<name>A0A4S4K7N5_9AGAM</name>
<sequence>GEKEGVRAAGTEDAQSQQSHSLPSYSVSMSSTQRLRAARTGTAESSVPETPYADDSEVDPRSPVSSVARGQLVDVGEGPSEDRYQHQRCAGGGAIRESQVGRAL</sequence>
<dbReference type="EMBL" id="SGPK01001381">
    <property type="protein sequence ID" value="THG93147.1"/>
    <property type="molecule type" value="Genomic_DNA"/>
</dbReference>
<dbReference type="AlphaFoldDB" id="A0A4S4K7N5"/>
<feature type="region of interest" description="Disordered" evidence="1">
    <location>
        <begin position="1"/>
        <end position="104"/>
    </location>
</feature>
<proteinExistence type="predicted"/>
<evidence type="ECO:0000313" key="2">
    <source>
        <dbReference type="EMBL" id="THG93147.1"/>
    </source>
</evidence>
<accession>A0A4S4K7N5</accession>
<feature type="non-terminal residue" evidence="2">
    <location>
        <position position="1"/>
    </location>
</feature>
<dbReference type="Proteomes" id="UP000308199">
    <property type="component" value="Unassembled WGS sequence"/>
</dbReference>